<dbReference type="GO" id="GO:0016646">
    <property type="term" value="F:oxidoreductase activity, acting on the CH-NH group of donors, NAD or NADP as acceptor"/>
    <property type="evidence" value="ECO:0007669"/>
    <property type="project" value="UniProtKB-ARBA"/>
</dbReference>
<accession>A0A315XWM6</accession>
<evidence type="ECO:0000313" key="4">
    <source>
        <dbReference type="Proteomes" id="UP000245720"/>
    </source>
</evidence>
<gene>
    <name evidence="3" type="ORF">IE37_02685</name>
</gene>
<organism evidence="3 4">
    <name type="scientific">Ruminococcus flavefaciens</name>
    <dbReference type="NCBI Taxonomy" id="1265"/>
    <lineage>
        <taxon>Bacteria</taxon>
        <taxon>Bacillati</taxon>
        <taxon>Bacillota</taxon>
        <taxon>Clostridia</taxon>
        <taxon>Eubacteriales</taxon>
        <taxon>Oscillospiraceae</taxon>
        <taxon>Ruminococcus</taxon>
    </lineage>
</organism>
<feature type="domain" description="Flavin reductase like" evidence="2">
    <location>
        <begin position="21"/>
        <end position="167"/>
    </location>
</feature>
<dbReference type="Proteomes" id="UP000245720">
    <property type="component" value="Unassembled WGS sequence"/>
</dbReference>
<sequence length="169" mass="19248">MAFRKIDISELSFNPFDKIGKQWMLLTGGDKDSFNTMTASWGQLGVLWNKNVLTCYIRPNRYTYDFVEKGECFTASFYGEEYRSALSFCGSHSGRDCDKAKETGLTPAEVDGCMAFEEAELVLVCRKLYSYDLQESSFLTDDGIPEKFFGTDPYHRAYISEIVGVYVKD</sequence>
<dbReference type="OrthoDB" id="9791490at2"/>
<dbReference type="Gene3D" id="2.30.110.10">
    <property type="entry name" value="Electron Transport, Fmn-binding Protein, Chain A"/>
    <property type="match status" value="1"/>
</dbReference>
<evidence type="ECO:0000259" key="2">
    <source>
        <dbReference type="Pfam" id="PF01613"/>
    </source>
</evidence>
<dbReference type="PANTHER" id="PTHR43567:SF5">
    <property type="entry name" value="HYPOTHETICAL CYTOSOLIC PROTEIN"/>
    <property type="match status" value="1"/>
</dbReference>
<dbReference type="GO" id="GO:0010181">
    <property type="term" value="F:FMN binding"/>
    <property type="evidence" value="ECO:0007669"/>
    <property type="project" value="InterPro"/>
</dbReference>
<dbReference type="InterPro" id="IPR012349">
    <property type="entry name" value="Split_barrel_FMN-bd"/>
</dbReference>
<dbReference type="InterPro" id="IPR052174">
    <property type="entry name" value="Flavoredoxin"/>
</dbReference>
<dbReference type="EMBL" id="QGDI01000011">
    <property type="protein sequence ID" value="PWJ11036.1"/>
    <property type="molecule type" value="Genomic_DNA"/>
</dbReference>
<evidence type="ECO:0000313" key="3">
    <source>
        <dbReference type="EMBL" id="PWJ11036.1"/>
    </source>
</evidence>
<dbReference type="AlphaFoldDB" id="A0A315XWM6"/>
<dbReference type="PANTHER" id="PTHR43567">
    <property type="entry name" value="FLAVOREDOXIN-RELATED-RELATED"/>
    <property type="match status" value="1"/>
</dbReference>
<protein>
    <submittedName>
        <fullName evidence="3">Flavin reductase (DIM6/NTAB) family NADH-FMN oxidoreductase RutF</fullName>
    </submittedName>
</protein>
<dbReference type="SUPFAM" id="SSF50475">
    <property type="entry name" value="FMN-binding split barrel"/>
    <property type="match status" value="1"/>
</dbReference>
<dbReference type="RefSeq" id="WP_109727409.1">
    <property type="nucleotide sequence ID" value="NZ_QGDI01000011.1"/>
</dbReference>
<dbReference type="Pfam" id="PF01613">
    <property type="entry name" value="Flavin_Reduct"/>
    <property type="match status" value="1"/>
</dbReference>
<dbReference type="InterPro" id="IPR002563">
    <property type="entry name" value="Flavin_Rdtase-like_dom"/>
</dbReference>
<name>A0A315XWM6_RUMFL</name>
<reference evidence="3 4" key="1">
    <citation type="submission" date="2018-05" db="EMBL/GenBank/DDBJ databases">
        <title>The Hungate 1000. A catalogue of reference genomes from the rumen microbiome.</title>
        <authorList>
            <person name="Kelly W."/>
        </authorList>
    </citation>
    <scope>NUCLEOTIDE SEQUENCE [LARGE SCALE GENOMIC DNA]</scope>
    <source>
        <strain evidence="3 4">SAb67</strain>
    </source>
</reference>
<evidence type="ECO:0000256" key="1">
    <source>
        <dbReference type="ARBA" id="ARBA00038054"/>
    </source>
</evidence>
<comment type="caution">
    <text evidence="3">The sequence shown here is derived from an EMBL/GenBank/DDBJ whole genome shotgun (WGS) entry which is preliminary data.</text>
</comment>
<comment type="similarity">
    <text evidence="1">Belongs to the flavoredoxin family.</text>
</comment>
<dbReference type="STRING" id="1265.SAMN02910280_1387"/>
<proteinExistence type="inferred from homology"/>